<dbReference type="PANTHER" id="PTHR35812:SF1">
    <property type="entry name" value="LIPOPROTEIN"/>
    <property type="match status" value="1"/>
</dbReference>
<dbReference type="EMBL" id="JAAOCD010000002">
    <property type="protein sequence ID" value="NHK98126.1"/>
    <property type="molecule type" value="Genomic_DNA"/>
</dbReference>
<proteinExistence type="predicted"/>
<gene>
    <name evidence="3" type="ORF">G7087_07025</name>
</gene>
<dbReference type="RefSeq" id="WP_009855286.1">
    <property type="nucleotide sequence ID" value="NZ_JAAOCD010000002.1"/>
</dbReference>
<name>A0ABX0HWY6_9BURK</name>
<comment type="caution">
    <text evidence="3">The sequence shown here is derived from an EMBL/GenBank/DDBJ whole genome shotgun (WGS) entry which is preliminary data.</text>
</comment>
<dbReference type="Proteomes" id="UP000802098">
    <property type="component" value="Unassembled WGS sequence"/>
</dbReference>
<protein>
    <submittedName>
        <fullName evidence="3">DUF1566 domain-containing protein</fullName>
    </submittedName>
</protein>
<dbReference type="InterPro" id="IPR011460">
    <property type="entry name" value="Lcl_C"/>
</dbReference>
<sequence length="175" mass="19088">MISFSTRRLALLALLVAAVPAAAGQLCRDGRPAPSGLVVRSDGSIVDTQRRLQWQRCVVGVSGPRCERGQAERFPALQALDFVTTYNRGGGQGGHRDWRLPTLAELRSLVAADCVNPATDLKLFPNAPQAQLWSRDVDGGVAAYVDFRDGYAARDDINLANPIRLVRDLPAPRRR</sequence>
<dbReference type="PANTHER" id="PTHR35812">
    <property type="entry name" value="LIPOPROTEIN"/>
    <property type="match status" value="1"/>
</dbReference>
<feature type="chain" id="PRO_5046364030" evidence="1">
    <location>
        <begin position="24"/>
        <end position="175"/>
    </location>
</feature>
<keyword evidence="4" id="KW-1185">Reference proteome</keyword>
<reference evidence="3 4" key="1">
    <citation type="submission" date="2020-03" db="EMBL/GenBank/DDBJ databases">
        <title>Rubrivivax benzoatilyticus JA2 (sequenced after 10 years sub-culturing).</title>
        <authorList>
            <person name="Gupta D."/>
            <person name="Chintalapati S."/>
            <person name="Chintalapati V.R."/>
        </authorList>
    </citation>
    <scope>NUCLEOTIDE SEQUENCE [LARGE SCALE GENOMIC DNA]</scope>
    <source>
        <strain evidence="3 4">JA2-Mal</strain>
    </source>
</reference>
<evidence type="ECO:0000313" key="3">
    <source>
        <dbReference type="EMBL" id="NHK98126.1"/>
    </source>
</evidence>
<organism evidence="3 4">
    <name type="scientific">Rubrivivax benzoatilyticus</name>
    <dbReference type="NCBI Taxonomy" id="316997"/>
    <lineage>
        <taxon>Bacteria</taxon>
        <taxon>Pseudomonadati</taxon>
        <taxon>Pseudomonadota</taxon>
        <taxon>Betaproteobacteria</taxon>
        <taxon>Burkholderiales</taxon>
        <taxon>Sphaerotilaceae</taxon>
        <taxon>Rubrivivax</taxon>
    </lineage>
</organism>
<accession>A0ABX0HWY6</accession>
<keyword evidence="1" id="KW-0732">Signal</keyword>
<dbReference type="Pfam" id="PF07603">
    <property type="entry name" value="Lcl_C"/>
    <property type="match status" value="1"/>
</dbReference>
<evidence type="ECO:0000256" key="1">
    <source>
        <dbReference type="SAM" id="SignalP"/>
    </source>
</evidence>
<evidence type="ECO:0000313" key="4">
    <source>
        <dbReference type="Proteomes" id="UP000802098"/>
    </source>
</evidence>
<evidence type="ECO:0000259" key="2">
    <source>
        <dbReference type="Pfam" id="PF07603"/>
    </source>
</evidence>
<feature type="signal peptide" evidence="1">
    <location>
        <begin position="1"/>
        <end position="23"/>
    </location>
</feature>
<feature type="domain" description="Lcl C-terminal" evidence="2">
    <location>
        <begin position="45"/>
        <end position="167"/>
    </location>
</feature>